<dbReference type="CDD" id="cd03043">
    <property type="entry name" value="GST_N_1"/>
    <property type="match status" value="1"/>
</dbReference>
<proteinExistence type="predicted"/>
<keyword evidence="2" id="KW-0808">Transferase</keyword>
<dbReference type="PROSITE" id="PS50404">
    <property type="entry name" value="GST_NTER"/>
    <property type="match status" value="1"/>
</dbReference>
<accession>A0A559TL59</accession>
<dbReference type="SFLD" id="SFLDS00019">
    <property type="entry name" value="Glutathione_Transferase_(cytos"/>
    <property type="match status" value="1"/>
</dbReference>
<dbReference type="GO" id="GO:0004364">
    <property type="term" value="F:glutathione transferase activity"/>
    <property type="evidence" value="ECO:0007669"/>
    <property type="project" value="TreeGrafter"/>
</dbReference>
<dbReference type="SUPFAM" id="SSF52833">
    <property type="entry name" value="Thioredoxin-like"/>
    <property type="match status" value="1"/>
</dbReference>
<gene>
    <name evidence="2" type="ORF">BCL32_0809</name>
</gene>
<dbReference type="PANTHER" id="PTHR42673:SF4">
    <property type="entry name" value="MALEYLACETOACETATE ISOMERASE"/>
    <property type="match status" value="1"/>
</dbReference>
<name>A0A559TL59_9HYPH</name>
<evidence type="ECO:0000313" key="2">
    <source>
        <dbReference type="EMBL" id="TVZ75316.1"/>
    </source>
</evidence>
<dbReference type="InterPro" id="IPR040079">
    <property type="entry name" value="Glutathione_S-Trfase"/>
</dbReference>
<dbReference type="InterPro" id="IPR004045">
    <property type="entry name" value="Glutathione_S-Trfase_N"/>
</dbReference>
<evidence type="ECO:0000259" key="1">
    <source>
        <dbReference type="PROSITE" id="PS50404"/>
    </source>
</evidence>
<sequence>MTMTLTIGSRSYSSWSMRPWLVARQAHIAIVVKSIPFRCEGVTRVLDQATRDALAAASPSSLVPVLEVDGVRIWDSLAICEFLAEAFPERGLWPADAHERAVARSLSAEMHSGFSSLRGYLPFCPKGQVNESADASLPEQVRLDIQRIDDIWSECRTRFGTRGRFLFGSFSIADAMFAPVAIRFSTYRIALSEAAREYVQTILDLAATRAWIDEARSECDRIVPIDNLVKDFSRHVARFRETEVAGRTVQ</sequence>
<comment type="caution">
    <text evidence="2">The sequence shown here is derived from an EMBL/GenBank/DDBJ whole genome shotgun (WGS) entry which is preliminary data.</text>
</comment>
<dbReference type="Gene3D" id="1.20.1050.10">
    <property type="match status" value="1"/>
</dbReference>
<dbReference type="InterPro" id="IPR036282">
    <property type="entry name" value="Glutathione-S-Trfase_C_sf"/>
</dbReference>
<evidence type="ECO:0000313" key="3">
    <source>
        <dbReference type="Proteomes" id="UP000319824"/>
    </source>
</evidence>
<dbReference type="Pfam" id="PF13409">
    <property type="entry name" value="GST_N_2"/>
    <property type="match status" value="1"/>
</dbReference>
<dbReference type="Proteomes" id="UP000319824">
    <property type="component" value="Unassembled WGS sequence"/>
</dbReference>
<organism evidence="2 3">
    <name type="scientific">Rhizobium mongolense USDA 1844</name>
    <dbReference type="NCBI Taxonomy" id="1079460"/>
    <lineage>
        <taxon>Bacteria</taxon>
        <taxon>Pseudomonadati</taxon>
        <taxon>Pseudomonadota</taxon>
        <taxon>Alphaproteobacteria</taxon>
        <taxon>Hyphomicrobiales</taxon>
        <taxon>Rhizobiaceae</taxon>
        <taxon>Rhizobium/Agrobacterium group</taxon>
        <taxon>Rhizobium</taxon>
    </lineage>
</organism>
<dbReference type="InterPro" id="IPR036249">
    <property type="entry name" value="Thioredoxin-like_sf"/>
</dbReference>
<dbReference type="Gene3D" id="3.40.30.10">
    <property type="entry name" value="Glutaredoxin"/>
    <property type="match status" value="1"/>
</dbReference>
<dbReference type="SUPFAM" id="SSF47616">
    <property type="entry name" value="GST C-terminal domain-like"/>
    <property type="match status" value="1"/>
</dbReference>
<dbReference type="AlphaFoldDB" id="A0A559TL59"/>
<reference evidence="2 3" key="1">
    <citation type="submission" date="2019-06" db="EMBL/GenBank/DDBJ databases">
        <title>Pac Bio to generate improved reference genome sequences for organisms with transposon mutant libraries (support for FEBA project).</title>
        <authorList>
            <person name="Blow M."/>
        </authorList>
    </citation>
    <scope>NUCLEOTIDE SEQUENCE [LARGE SCALE GENOMIC DNA]</scope>
    <source>
        <strain evidence="2 3">USDA 1844</strain>
    </source>
</reference>
<dbReference type="RefSeq" id="WP_022719433.1">
    <property type="nucleotide sequence ID" value="NZ_VISO01000001.1"/>
</dbReference>
<dbReference type="EMBL" id="VISO01000001">
    <property type="protein sequence ID" value="TVZ75316.1"/>
    <property type="molecule type" value="Genomic_DNA"/>
</dbReference>
<dbReference type="GO" id="GO:0016034">
    <property type="term" value="F:maleylacetoacetate isomerase activity"/>
    <property type="evidence" value="ECO:0007669"/>
    <property type="project" value="TreeGrafter"/>
</dbReference>
<dbReference type="GO" id="GO:0006749">
    <property type="term" value="P:glutathione metabolic process"/>
    <property type="evidence" value="ECO:0007669"/>
    <property type="project" value="TreeGrafter"/>
</dbReference>
<dbReference type="PANTHER" id="PTHR42673">
    <property type="entry name" value="MALEYLACETOACETATE ISOMERASE"/>
    <property type="match status" value="1"/>
</dbReference>
<protein>
    <submittedName>
        <fullName evidence="2">Glutathione S-transferase</fullName>
    </submittedName>
</protein>
<dbReference type="GO" id="GO:0006559">
    <property type="term" value="P:L-phenylalanine catabolic process"/>
    <property type="evidence" value="ECO:0007669"/>
    <property type="project" value="TreeGrafter"/>
</dbReference>
<dbReference type="CDD" id="cd03194">
    <property type="entry name" value="GST_C_3"/>
    <property type="match status" value="1"/>
</dbReference>
<dbReference type="Pfam" id="PF13410">
    <property type="entry name" value="GST_C_2"/>
    <property type="match status" value="1"/>
</dbReference>
<feature type="domain" description="GST N-terminal" evidence="1">
    <location>
        <begin position="3"/>
        <end position="91"/>
    </location>
</feature>